<dbReference type="CDD" id="cd01544">
    <property type="entry name" value="PBP1_GalR"/>
    <property type="match status" value="1"/>
</dbReference>
<dbReference type="SUPFAM" id="SSF53822">
    <property type="entry name" value="Periplasmic binding protein-like I"/>
    <property type="match status" value="1"/>
</dbReference>
<dbReference type="AlphaFoldDB" id="A0A9J6Z974"/>
<name>A0A9J6Z974_9BACL</name>
<evidence type="ECO:0000313" key="5">
    <source>
        <dbReference type="EMBL" id="URN92535.1"/>
    </source>
</evidence>
<dbReference type="PANTHER" id="PTHR30146:SF149">
    <property type="entry name" value="HTH-TYPE TRANSCRIPTIONAL REGULATOR EBGR"/>
    <property type="match status" value="1"/>
</dbReference>
<reference evidence="5" key="1">
    <citation type="submission" date="2022-05" db="EMBL/GenBank/DDBJ databases">
        <title>Novel bacterial taxa in a minimal lignocellulolytic consortium and its capacity to transform plastics disclosed by genome-resolved metagenomics.</title>
        <authorList>
            <person name="Rodriguez C.A.D."/>
            <person name="Diaz-Garcia L."/>
            <person name="Herrera K."/>
            <person name="Tarazona N.A."/>
            <person name="Sproer C."/>
            <person name="Overmann J."/>
            <person name="Jimenez D.J."/>
        </authorList>
    </citation>
    <scope>NUCLEOTIDE SEQUENCE</scope>
    <source>
        <strain evidence="5">MAG5</strain>
    </source>
</reference>
<dbReference type="PANTHER" id="PTHR30146">
    <property type="entry name" value="LACI-RELATED TRANSCRIPTIONAL REPRESSOR"/>
    <property type="match status" value="1"/>
</dbReference>
<accession>A0A9J6Z974</accession>
<dbReference type="GO" id="GO:0003700">
    <property type="term" value="F:DNA-binding transcription factor activity"/>
    <property type="evidence" value="ECO:0007669"/>
    <property type="project" value="TreeGrafter"/>
</dbReference>
<evidence type="ECO:0000256" key="3">
    <source>
        <dbReference type="ARBA" id="ARBA00023163"/>
    </source>
</evidence>
<proteinExistence type="predicted"/>
<feature type="domain" description="Transcriptional regulator LacI/GalR-like sensor" evidence="4">
    <location>
        <begin position="151"/>
        <end position="319"/>
    </location>
</feature>
<dbReference type="Gene3D" id="3.40.50.2300">
    <property type="match status" value="2"/>
</dbReference>
<evidence type="ECO:0000256" key="2">
    <source>
        <dbReference type="ARBA" id="ARBA00023125"/>
    </source>
</evidence>
<dbReference type="InterPro" id="IPR028082">
    <property type="entry name" value="Peripla_BP_I"/>
</dbReference>
<gene>
    <name evidence="5" type="ORF">NAG76_11545</name>
</gene>
<keyword evidence="3" id="KW-0804">Transcription</keyword>
<keyword evidence="2 5" id="KW-0238">DNA-binding</keyword>
<dbReference type="EMBL" id="CP097899">
    <property type="protein sequence ID" value="URN92535.1"/>
    <property type="molecule type" value="Genomic_DNA"/>
</dbReference>
<evidence type="ECO:0000256" key="1">
    <source>
        <dbReference type="ARBA" id="ARBA00023015"/>
    </source>
</evidence>
<dbReference type="KEGG" id="plig:NAG76_11545"/>
<dbReference type="Proteomes" id="UP001056756">
    <property type="component" value="Chromosome"/>
</dbReference>
<keyword evidence="1" id="KW-0805">Transcription regulation</keyword>
<evidence type="ECO:0000313" key="6">
    <source>
        <dbReference type="Proteomes" id="UP001056756"/>
    </source>
</evidence>
<sequence length="324" mass="36639">MLNNDTTLSTSVETRERIFAIAEELNYKPQRLKKLVQEMQRSSLQIGLLFWSTTEEEKNDPYFAAVRRGIEIHCEQLGIAITKIIRGDYTTAYEDAAELDGLLVVGSIEVQDVLDIFPRPDRIVFVNHGEELLDYDSVHLNFEGAIRTSYQYLTSLGHEKIGFIGGVERVHSLREPGALRQSQEHRYVAYSRMMREYGQHYACVEWVDDWSSQGGYEAMKRILARSDRPSACLIASDHMAVGALHALHEAGVSVPKEISIVGFNDIELAGFVNPPLSTVHAHTELLGETAVKMLVERMEGRKVAMQVKLNTTFVERESCMKFSN</sequence>
<dbReference type="InterPro" id="IPR046335">
    <property type="entry name" value="LacI/GalR-like_sensor"/>
</dbReference>
<dbReference type="GO" id="GO:0000976">
    <property type="term" value="F:transcription cis-regulatory region binding"/>
    <property type="evidence" value="ECO:0007669"/>
    <property type="project" value="TreeGrafter"/>
</dbReference>
<protein>
    <submittedName>
        <fullName evidence="5">LacI family DNA-binding transcriptional regulator</fullName>
    </submittedName>
</protein>
<dbReference type="Pfam" id="PF13377">
    <property type="entry name" value="Peripla_BP_3"/>
    <property type="match status" value="1"/>
</dbReference>
<organism evidence="5 6">
    <name type="scientific">Candidatus Pristimantibacillus lignocellulolyticus</name>
    <dbReference type="NCBI Taxonomy" id="2994561"/>
    <lineage>
        <taxon>Bacteria</taxon>
        <taxon>Bacillati</taxon>
        <taxon>Bacillota</taxon>
        <taxon>Bacilli</taxon>
        <taxon>Bacillales</taxon>
        <taxon>Paenibacillaceae</taxon>
        <taxon>Candidatus Pristimantibacillus</taxon>
    </lineage>
</organism>
<evidence type="ECO:0000259" key="4">
    <source>
        <dbReference type="Pfam" id="PF13377"/>
    </source>
</evidence>